<dbReference type="Proteomes" id="UP000324832">
    <property type="component" value="Unassembled WGS sequence"/>
</dbReference>
<evidence type="ECO:0000256" key="10">
    <source>
        <dbReference type="ARBA" id="ARBA00023242"/>
    </source>
</evidence>
<dbReference type="Gene3D" id="6.20.210.20">
    <property type="entry name" value="THAP domain"/>
    <property type="match status" value="1"/>
</dbReference>
<evidence type="ECO:0000256" key="13">
    <source>
        <dbReference type="SAM" id="MobiDB-lite"/>
    </source>
</evidence>
<organism evidence="16 17">
    <name type="scientific">Leptidea sinapis</name>
    <dbReference type="NCBI Taxonomy" id="189913"/>
    <lineage>
        <taxon>Eukaryota</taxon>
        <taxon>Metazoa</taxon>
        <taxon>Ecdysozoa</taxon>
        <taxon>Arthropoda</taxon>
        <taxon>Hexapoda</taxon>
        <taxon>Insecta</taxon>
        <taxon>Pterygota</taxon>
        <taxon>Neoptera</taxon>
        <taxon>Endopterygota</taxon>
        <taxon>Lepidoptera</taxon>
        <taxon>Glossata</taxon>
        <taxon>Ditrysia</taxon>
        <taxon>Papilionoidea</taxon>
        <taxon>Pieridae</taxon>
        <taxon>Dismorphiinae</taxon>
        <taxon>Leptidea</taxon>
    </lineage>
</organism>
<evidence type="ECO:0000256" key="2">
    <source>
        <dbReference type="ARBA" id="ARBA00006177"/>
    </source>
</evidence>
<feature type="region of interest" description="Disordered" evidence="13">
    <location>
        <begin position="1042"/>
        <end position="1078"/>
    </location>
</feature>
<dbReference type="EMBL" id="FZQP02000737">
    <property type="protein sequence ID" value="VVC90161.1"/>
    <property type="molecule type" value="Genomic_DNA"/>
</dbReference>
<keyword evidence="9" id="KW-0804">Transcription</keyword>
<accession>A0A5E4PVV5</accession>
<dbReference type="InterPro" id="IPR026516">
    <property type="entry name" value="THAP1/10"/>
</dbReference>
<comment type="similarity">
    <text evidence="2">Belongs to the THAP1 family.</text>
</comment>
<dbReference type="GO" id="GO:0008270">
    <property type="term" value="F:zinc ion binding"/>
    <property type="evidence" value="ECO:0007669"/>
    <property type="project" value="UniProtKB-KW"/>
</dbReference>
<evidence type="ECO:0000313" key="17">
    <source>
        <dbReference type="Proteomes" id="UP000324832"/>
    </source>
</evidence>
<dbReference type="InterPro" id="IPR046700">
    <property type="entry name" value="DUF6570"/>
</dbReference>
<keyword evidence="10" id="KW-0539">Nucleus</keyword>
<comment type="subcellular location">
    <subcellularLocation>
        <location evidence="1">Nucleus</location>
        <location evidence="1">Nucleoplasm</location>
    </subcellularLocation>
</comment>
<proteinExistence type="inferred from homology"/>
<dbReference type="InterPro" id="IPR006612">
    <property type="entry name" value="THAP_Znf"/>
</dbReference>
<evidence type="ECO:0000256" key="1">
    <source>
        <dbReference type="ARBA" id="ARBA00004642"/>
    </source>
</evidence>
<dbReference type="GO" id="GO:0043565">
    <property type="term" value="F:sequence-specific DNA binding"/>
    <property type="evidence" value="ECO:0007669"/>
    <property type="project" value="InterPro"/>
</dbReference>
<evidence type="ECO:0000259" key="15">
    <source>
        <dbReference type="PROSITE" id="PS50950"/>
    </source>
</evidence>
<sequence>MVNRCFLCKWRTDKYPQRSFHKFPSNNELRQKWLDILGKSNVDIGRRTSLCNLHFEDDCFRIGLVYGRRVLKKGSLPTLHLIKSETSNPNSLELQHPITTTVQTKDRTSDLHTDSNLVEVPIEICLPERSPGNSLIKNEKLNSKWMNNTVGWESKPDRLCSTQIDFHSNPNQFTNCPVNEEDRHTVVKGIKTEIFSDEEEEISKCTQDLKVKKERKINEEECHMLEIVIKSEVCDNIIEGNEECKTTEQPEDAVVRVGEKINQKEYQQLPNKEVIIKKEIKEEVNGLSEDYIAKIKDEVDVKEEVLHKEYFTQYTFNCNAANDVFDREEKHKELKRKRNCERQRAYYQRQKNLKKNEEKKRKMKKKKKVPKSNAERQREFRQRKAEKSYVDMKRRKLCSNEENVVLGRAVENIENVTLQENQFRSQQLHIYEQCNECITPEVILHRNTGIPGDGNCLFHSLINVLQLQIETCDLRNQLRDSPYLNSCHNPQEAYKILSSTNEFGDLDCLYLFSKMYNQNVCVHYCFYNITTTNEDTIFCHFKANDTQNWIHLHLREQHFTPFYEVPDLLETIQDDTQNEAHVDANIQLLRDIYDEDHTEDNHNNHENEIEIDREDRIGENIMDFIVDGTIPVYTNYRKHSTSHIDFDKEFTSIAMTKPLSAQTTQGIGDVMTEPFNTQNTSNLRHTGSARVDNEAAERSRLYRKRHRDKINQRRREIWKRKRNLHQSNNNVQNTDEVEQNIIHTTSSIRSLKSCIQRQRRYYDKHKAELNQRKRDKRRKQLIAVDYCYRTEIKEKKRKRNQEYQRAWRQRQKDLKKKDSKEEIEAKVEKKRKKHRENQRAYYQRTKRKFFSKENYKNVEELSEKTLDDLQMKRKKLDSNEVLENVVPYLENVQLEQNQSLAQKLHIYEESHECITPKVILHRNTDIPGDGNCLFHSLIRVLQLQILTCDLRRQLRDSPYLNSCHNPQEAYSILTSNNEYGDLDCLYLFAKTYNQNICVHYHYFNVISQNEDTRFCHFKANDAQNWIHLDLRELHFTPYFTDDEKKKEDERKQKQKNKEYSKRYRDRKRTSNLLTGPSSRDVLDVQPVIHTSQTAGPYTRGVLYLPPVVCSSQIADLSLRDVPSSLPINSNYNSIDDKVQQLHFPYQVVESSQPNIHLLTYSAFQQNSSAHRQFEKDFIENEFGHACDICDRLWFRNDLKYLQNHDAVPNIEFVRTLLSNIDILRIKMCLTCFTAIQKRHIPPLSVCNGFKYAPLPDCLKEFPLDLVTERLISPRIPFMQIRRLWHVHGKYGIYGQVINFPIEVNTMVHQLPRQVDDDHAITVHIKRKKIHKSSYVYGIVAKRKIKVWLRYLKDTPLYKFYGVSVDDSFLKDRSYDVKDEIIFDQDGDNDILEQIPIEESLMAQQQTLMWNDDMYLRITRGEDLNDDQRLALCDKLGEIAKKKENILPYPEFYGLMRKANEEQREILFHTMHNLNQSTSRCKNHC</sequence>
<dbReference type="SUPFAM" id="SSF57716">
    <property type="entry name" value="Glucocorticoid receptor-like (DNA-binding domain)"/>
    <property type="match status" value="1"/>
</dbReference>
<dbReference type="GO" id="GO:0005654">
    <property type="term" value="C:nucleoplasm"/>
    <property type="evidence" value="ECO:0007669"/>
    <property type="project" value="UniProtKB-SubCell"/>
</dbReference>
<keyword evidence="7" id="KW-0175">Coiled coil</keyword>
<keyword evidence="8 12" id="KW-0238">DNA-binding</keyword>
<evidence type="ECO:0000256" key="9">
    <source>
        <dbReference type="ARBA" id="ARBA00023163"/>
    </source>
</evidence>
<protein>
    <recommendedName>
        <fullName evidence="18">THAP-type domain-containing protein</fullName>
    </recommendedName>
</protein>
<keyword evidence="11" id="KW-0131">Cell cycle</keyword>
<keyword evidence="3" id="KW-0479">Metal-binding</keyword>
<keyword evidence="6" id="KW-0805">Transcription regulation</keyword>
<dbReference type="Pfam" id="PF05485">
    <property type="entry name" value="THAP"/>
    <property type="match status" value="1"/>
</dbReference>
<evidence type="ECO:0000256" key="5">
    <source>
        <dbReference type="ARBA" id="ARBA00022833"/>
    </source>
</evidence>
<dbReference type="PROSITE" id="PS50802">
    <property type="entry name" value="OTU"/>
    <property type="match status" value="1"/>
</dbReference>
<name>A0A5E4PVV5_9NEOP</name>
<dbReference type="SMART" id="SM00692">
    <property type="entry name" value="DM3"/>
    <property type="match status" value="1"/>
</dbReference>
<feature type="domain" description="THAP-type" evidence="15">
    <location>
        <begin position="1"/>
        <end position="80"/>
    </location>
</feature>
<dbReference type="InterPro" id="IPR003323">
    <property type="entry name" value="OTU_dom"/>
</dbReference>
<dbReference type="Gene3D" id="3.90.70.80">
    <property type="match status" value="2"/>
</dbReference>
<dbReference type="Pfam" id="PF20209">
    <property type="entry name" value="DUF6570"/>
    <property type="match status" value="1"/>
</dbReference>
<keyword evidence="5" id="KW-0862">Zinc</keyword>
<evidence type="ECO:0000259" key="14">
    <source>
        <dbReference type="PROSITE" id="PS50802"/>
    </source>
</evidence>
<evidence type="ECO:0000256" key="11">
    <source>
        <dbReference type="ARBA" id="ARBA00023306"/>
    </source>
</evidence>
<feature type="region of interest" description="Disordered" evidence="13">
    <location>
        <begin position="345"/>
        <end position="386"/>
    </location>
</feature>
<reference evidence="16 17" key="1">
    <citation type="submission" date="2017-07" db="EMBL/GenBank/DDBJ databases">
        <authorList>
            <person name="Talla V."/>
            <person name="Backstrom N."/>
        </authorList>
    </citation>
    <scope>NUCLEOTIDE SEQUENCE [LARGE SCALE GENOMIC DNA]</scope>
</reference>
<feature type="compositionally biased region" description="Basic and acidic residues" evidence="13">
    <location>
        <begin position="810"/>
        <end position="827"/>
    </location>
</feature>
<evidence type="ECO:0000256" key="7">
    <source>
        <dbReference type="ARBA" id="ARBA00023054"/>
    </source>
</evidence>
<evidence type="ECO:0000256" key="12">
    <source>
        <dbReference type="PROSITE-ProRule" id="PRU00309"/>
    </source>
</evidence>
<dbReference type="SMART" id="SM00980">
    <property type="entry name" value="THAP"/>
    <property type="match status" value="1"/>
</dbReference>
<keyword evidence="4 12" id="KW-0863">Zinc-finger</keyword>
<evidence type="ECO:0000313" key="16">
    <source>
        <dbReference type="EMBL" id="VVC90161.1"/>
    </source>
</evidence>
<gene>
    <name evidence="16" type="ORF">LSINAPIS_LOCUS3140</name>
</gene>
<feature type="compositionally biased region" description="Basic and acidic residues" evidence="13">
    <location>
        <begin position="1042"/>
        <end position="1062"/>
    </location>
</feature>
<evidence type="ECO:0000256" key="3">
    <source>
        <dbReference type="ARBA" id="ARBA00022723"/>
    </source>
</evidence>
<feature type="compositionally biased region" description="Basic and acidic residues" evidence="13">
    <location>
        <begin position="373"/>
        <end position="386"/>
    </location>
</feature>
<dbReference type="CDD" id="cd22792">
    <property type="entry name" value="OTU_RDRP-like"/>
    <property type="match status" value="2"/>
</dbReference>
<keyword evidence="17" id="KW-1185">Reference proteome</keyword>
<feature type="region of interest" description="Disordered" evidence="13">
    <location>
        <begin position="798"/>
        <end position="839"/>
    </location>
</feature>
<evidence type="ECO:0000256" key="8">
    <source>
        <dbReference type="ARBA" id="ARBA00023125"/>
    </source>
</evidence>
<dbReference type="PANTHER" id="PTHR46600">
    <property type="entry name" value="THAP DOMAIN-CONTAINING"/>
    <property type="match status" value="1"/>
</dbReference>
<dbReference type="PANTHER" id="PTHR46600:SF1">
    <property type="entry name" value="THAP DOMAIN-CONTAINING PROTEIN 1"/>
    <property type="match status" value="1"/>
</dbReference>
<dbReference type="PROSITE" id="PS50950">
    <property type="entry name" value="ZF_THAP"/>
    <property type="match status" value="1"/>
</dbReference>
<feature type="domain" description="OTU" evidence="14">
    <location>
        <begin position="445"/>
        <end position="565"/>
    </location>
</feature>
<evidence type="ECO:0000256" key="4">
    <source>
        <dbReference type="ARBA" id="ARBA00022771"/>
    </source>
</evidence>
<evidence type="ECO:0008006" key="18">
    <source>
        <dbReference type="Google" id="ProtNLM"/>
    </source>
</evidence>
<feature type="compositionally biased region" description="Basic residues" evidence="13">
    <location>
        <begin position="361"/>
        <end position="370"/>
    </location>
</feature>
<dbReference type="InterPro" id="IPR038441">
    <property type="entry name" value="THAP_Znf_sf"/>
</dbReference>
<evidence type="ECO:0000256" key="6">
    <source>
        <dbReference type="ARBA" id="ARBA00023015"/>
    </source>
</evidence>